<accession>A0A6A7VS33</accession>
<name>A0A6A7VS33_9BACT</name>
<protein>
    <submittedName>
        <fullName evidence="1">Oligosaccharide repeat unit polymerase</fullName>
    </submittedName>
</protein>
<reference evidence="1 2" key="1">
    <citation type="submission" date="2019-09" db="EMBL/GenBank/DDBJ databases">
        <title>Distinct polysaccharide growth profiles of human intestinal Prevotella copri isolates.</title>
        <authorList>
            <person name="Fehlner-Peach H."/>
            <person name="Magnabosco C."/>
            <person name="Raghavan V."/>
            <person name="Scher J.U."/>
            <person name="Tett A."/>
            <person name="Cox L.M."/>
            <person name="Gottsegen C."/>
            <person name="Watters A."/>
            <person name="Wiltshire- Gordon J.D."/>
            <person name="Segata N."/>
            <person name="Bonneau R."/>
            <person name="Littman D.R."/>
        </authorList>
    </citation>
    <scope>NUCLEOTIDE SEQUENCE [LARGE SCALE GENOMIC DNA]</scope>
    <source>
        <strain evidence="2">iK21513</strain>
    </source>
</reference>
<proteinExistence type="predicted"/>
<evidence type="ECO:0000313" key="1">
    <source>
        <dbReference type="EMBL" id="MQN10160.1"/>
    </source>
</evidence>
<dbReference type="EMBL" id="VZCY01000084">
    <property type="protein sequence ID" value="MQN10160.1"/>
    <property type="molecule type" value="Genomic_DNA"/>
</dbReference>
<organism evidence="1 2">
    <name type="scientific">Segatella copri</name>
    <dbReference type="NCBI Taxonomy" id="165179"/>
    <lineage>
        <taxon>Bacteria</taxon>
        <taxon>Pseudomonadati</taxon>
        <taxon>Bacteroidota</taxon>
        <taxon>Bacteroidia</taxon>
        <taxon>Bacteroidales</taxon>
        <taxon>Prevotellaceae</taxon>
        <taxon>Segatella</taxon>
    </lineage>
</organism>
<dbReference type="Proteomes" id="UP000406735">
    <property type="component" value="Unassembled WGS sequence"/>
</dbReference>
<dbReference type="NCBIfam" id="TIGR04370">
    <property type="entry name" value="glyco_rpt_poly"/>
    <property type="match status" value="1"/>
</dbReference>
<evidence type="ECO:0000313" key="2">
    <source>
        <dbReference type="Proteomes" id="UP000406735"/>
    </source>
</evidence>
<dbReference type="AlphaFoldDB" id="A0A6A7VS33"/>
<sequence>MNGLTLSMMLHLGHTCFSFWQNRTFSLHNLISAWFSIIVCLGYFIVDTGIYQAVYGISLKFPYEPYILEFLFYLVFMWPFRNYSTKDIQITEIPHFNKKIQTILKLLLVAYGVYFVLLLKVALYVYTQGIGEAYDSFHNDGESLYSYSNFEQKIVWICGSLYDWTSPIILLYALYGIISNKNGWSRRFNSFCLLLIVIMFFLSCVSMGRRGGTFFFMVRMLLVFVPFWYQFPKKVKAVIMGYLPWVVLLFFLYAVSMTLYRTEGSTSETPLTQVLRYLGEPYPHLGNAFWNKVIVYPMGARLFPFVIEPSTIITSTKSLGEQHIIWESITGVPILNYKTLYGDFYVDFGPYIPFAVIFVYSLILKSFTSQGKVKFAAYPVLYYYIVWASTAPLWFSMRDWTGVKNLLASIILYYIIKAIVRK</sequence>
<gene>
    <name evidence="1" type="ORF">F7D97_09575</name>
</gene>
<comment type="caution">
    <text evidence="1">The sequence shown here is derived from an EMBL/GenBank/DDBJ whole genome shotgun (WGS) entry which is preliminary data.</text>
</comment>
<dbReference type="RefSeq" id="WP_153079626.1">
    <property type="nucleotide sequence ID" value="NZ_VZAU01000024.1"/>
</dbReference>